<dbReference type="PANTHER" id="PTHR47510">
    <property type="entry name" value="REVERSE TRANSCRIPTASE DOMAIN-CONTAINING PROTEIN"/>
    <property type="match status" value="1"/>
</dbReference>
<dbReference type="Proteomes" id="UP001152888">
    <property type="component" value="Unassembled WGS sequence"/>
</dbReference>
<evidence type="ECO:0008006" key="3">
    <source>
        <dbReference type="Google" id="ProtNLM"/>
    </source>
</evidence>
<dbReference type="SUPFAM" id="SSF56219">
    <property type="entry name" value="DNase I-like"/>
    <property type="match status" value="1"/>
</dbReference>
<keyword evidence="2" id="KW-1185">Reference proteome</keyword>
<protein>
    <recommendedName>
        <fullName evidence="3">Endonuclease/exonuclease/phosphatase domain-containing protein</fullName>
    </recommendedName>
</protein>
<dbReference type="InterPro" id="IPR036691">
    <property type="entry name" value="Endo/exonu/phosph_ase_sf"/>
</dbReference>
<reference evidence="1" key="1">
    <citation type="submission" date="2022-03" db="EMBL/GenBank/DDBJ databases">
        <authorList>
            <person name="Sayadi A."/>
        </authorList>
    </citation>
    <scope>NUCLEOTIDE SEQUENCE</scope>
</reference>
<dbReference type="PANTHER" id="PTHR47510:SF3">
    <property type="entry name" value="ENDO_EXONUCLEASE_PHOSPHATASE DOMAIN-CONTAINING PROTEIN"/>
    <property type="match status" value="1"/>
</dbReference>
<evidence type="ECO:0000313" key="2">
    <source>
        <dbReference type="Proteomes" id="UP001152888"/>
    </source>
</evidence>
<name>A0A9P0Q6J8_ACAOB</name>
<gene>
    <name evidence="1" type="ORF">ACAOBT_LOCUS33088</name>
</gene>
<sequence>MIKVLHLITHKNSKKIAVTALYRPPSTNANAFVEDLEVFLKKSSKHVDMHFLTGDININILEHSETSQNYLNLLSEHNFISTINNFTRVDLTSKTCIDHMFVKGKTINFCQLIPIIYQNSISDHFSIILKVILDEKPSSSTPTYIQKIEESKLVAYVLNEDWSAVYGSSNVNEATDKFASTIQSHIEKSTIKIKLTDRKRKCWITNGLLRSINHKNELFQQMLNNPNEQTIKKFKDYRNKLGDLIKQRKADYYNNFIVTNSNNSKSLWKCVKDVSCVSTRDKNIERIITKNQVEVNDKKIIAQEFANYFNNVGKRLAENIAPTTSFVSNKKLKNSIFLEETNEEEVLLTILDLKDTVASSLESIYGNYYDKNP</sequence>
<proteinExistence type="predicted"/>
<dbReference type="EMBL" id="CAKOFQ010008236">
    <property type="protein sequence ID" value="CAH2012904.1"/>
    <property type="molecule type" value="Genomic_DNA"/>
</dbReference>
<dbReference type="AlphaFoldDB" id="A0A9P0Q6J8"/>
<accession>A0A9P0Q6J8</accession>
<organism evidence="1 2">
    <name type="scientific">Acanthoscelides obtectus</name>
    <name type="common">Bean weevil</name>
    <name type="synonym">Bruchus obtectus</name>
    <dbReference type="NCBI Taxonomy" id="200917"/>
    <lineage>
        <taxon>Eukaryota</taxon>
        <taxon>Metazoa</taxon>
        <taxon>Ecdysozoa</taxon>
        <taxon>Arthropoda</taxon>
        <taxon>Hexapoda</taxon>
        <taxon>Insecta</taxon>
        <taxon>Pterygota</taxon>
        <taxon>Neoptera</taxon>
        <taxon>Endopterygota</taxon>
        <taxon>Coleoptera</taxon>
        <taxon>Polyphaga</taxon>
        <taxon>Cucujiformia</taxon>
        <taxon>Chrysomeloidea</taxon>
        <taxon>Chrysomelidae</taxon>
        <taxon>Bruchinae</taxon>
        <taxon>Bruchini</taxon>
        <taxon>Acanthoscelides</taxon>
    </lineage>
</organism>
<comment type="caution">
    <text evidence="1">The sequence shown here is derived from an EMBL/GenBank/DDBJ whole genome shotgun (WGS) entry which is preliminary data.</text>
</comment>
<evidence type="ECO:0000313" key="1">
    <source>
        <dbReference type="EMBL" id="CAH2012904.1"/>
    </source>
</evidence>
<dbReference type="Gene3D" id="3.60.10.10">
    <property type="entry name" value="Endonuclease/exonuclease/phosphatase"/>
    <property type="match status" value="1"/>
</dbReference>
<dbReference type="OrthoDB" id="6781859at2759"/>